<accession>A0A177DIN6</accession>
<feature type="transmembrane region" description="Helical" evidence="1">
    <location>
        <begin position="39"/>
        <end position="60"/>
    </location>
</feature>
<keyword evidence="3" id="KW-1185">Reference proteome</keyword>
<evidence type="ECO:0000313" key="2">
    <source>
        <dbReference type="EMBL" id="OAG19278.1"/>
    </source>
</evidence>
<dbReference type="RefSeq" id="XP_018384699.1">
    <property type="nucleotide sequence ID" value="XM_018530329.1"/>
</dbReference>
<proteinExistence type="predicted"/>
<dbReference type="KEGG" id="aalt:CC77DRAFT_155666"/>
<keyword evidence="1" id="KW-0472">Membrane</keyword>
<dbReference type="VEuPathDB" id="FungiDB:CC77DRAFT_155666"/>
<dbReference type="GeneID" id="29115923"/>
<feature type="transmembrane region" description="Helical" evidence="1">
    <location>
        <begin position="80"/>
        <end position="100"/>
    </location>
</feature>
<sequence length="194" mass="22246">MLLTMSTTHPRTDDFLSLLSHWHVHKAESTFLKRFSMRCLEVVALAVVMLFVPFTMQHVVQGLDEIYELLGRRARSPYAVASWTSIALAAVMLLGWHVWLGRLSYRTILEAASIPMEDTTITPAEGEVFEERKSQEIRISWGRVLSRIVIPCLLLILGSHFILQIITRIRDPRPRITLNTVDMQEAIGQLYGFR</sequence>
<name>A0A177DIN6_ALTAL</name>
<dbReference type="OMA" id="WHVWLGR"/>
<keyword evidence="1" id="KW-1133">Transmembrane helix</keyword>
<feature type="transmembrane region" description="Helical" evidence="1">
    <location>
        <begin position="144"/>
        <end position="166"/>
    </location>
</feature>
<dbReference type="Proteomes" id="UP000077248">
    <property type="component" value="Unassembled WGS sequence"/>
</dbReference>
<gene>
    <name evidence="2" type="ORF">CC77DRAFT_155666</name>
</gene>
<evidence type="ECO:0000313" key="3">
    <source>
        <dbReference type="Proteomes" id="UP000077248"/>
    </source>
</evidence>
<dbReference type="EMBL" id="KV441481">
    <property type="protein sequence ID" value="OAG19278.1"/>
    <property type="molecule type" value="Genomic_DNA"/>
</dbReference>
<evidence type="ECO:0000256" key="1">
    <source>
        <dbReference type="SAM" id="Phobius"/>
    </source>
</evidence>
<keyword evidence="1" id="KW-0812">Transmembrane</keyword>
<organism evidence="2 3">
    <name type="scientific">Alternaria alternata</name>
    <name type="common">Alternaria rot fungus</name>
    <name type="synonym">Torula alternata</name>
    <dbReference type="NCBI Taxonomy" id="5599"/>
    <lineage>
        <taxon>Eukaryota</taxon>
        <taxon>Fungi</taxon>
        <taxon>Dikarya</taxon>
        <taxon>Ascomycota</taxon>
        <taxon>Pezizomycotina</taxon>
        <taxon>Dothideomycetes</taxon>
        <taxon>Pleosporomycetidae</taxon>
        <taxon>Pleosporales</taxon>
        <taxon>Pleosporineae</taxon>
        <taxon>Pleosporaceae</taxon>
        <taxon>Alternaria</taxon>
        <taxon>Alternaria sect. Alternaria</taxon>
        <taxon>Alternaria alternata complex</taxon>
    </lineage>
</organism>
<reference evidence="2 3" key="1">
    <citation type="submission" date="2016-05" db="EMBL/GenBank/DDBJ databases">
        <title>Comparative analysis of secretome profiles of manganese(II)-oxidizing ascomycete fungi.</title>
        <authorList>
            <consortium name="DOE Joint Genome Institute"/>
            <person name="Zeiner C.A."/>
            <person name="Purvine S.O."/>
            <person name="Zink E.M."/>
            <person name="Wu S."/>
            <person name="Pasa-Tolic L."/>
            <person name="Chaput D.L."/>
            <person name="Haridas S."/>
            <person name="Grigoriev I.V."/>
            <person name="Santelli C.M."/>
            <person name="Hansel C.M."/>
        </authorList>
    </citation>
    <scope>NUCLEOTIDE SEQUENCE [LARGE SCALE GENOMIC DNA]</scope>
    <source>
        <strain evidence="2 3">SRC1lrK2f</strain>
    </source>
</reference>
<dbReference type="AlphaFoldDB" id="A0A177DIN6"/>
<protein>
    <submittedName>
        <fullName evidence="2">Uncharacterized protein</fullName>
    </submittedName>
</protein>